<dbReference type="EMBL" id="QTSX02004262">
    <property type="protein sequence ID" value="KAJ9067293.1"/>
    <property type="molecule type" value="Genomic_DNA"/>
</dbReference>
<keyword evidence="2" id="KW-1185">Reference proteome</keyword>
<protein>
    <submittedName>
        <fullName evidence="1">Uncharacterized protein</fullName>
    </submittedName>
</protein>
<evidence type="ECO:0000313" key="2">
    <source>
        <dbReference type="Proteomes" id="UP001165960"/>
    </source>
</evidence>
<accession>A0ACC2SY63</accession>
<sequence length="97" mass="11282">MATKELPKKEATLYKSILKMYESKLFKRGLKTSDAILKKFPEHGETLTIKGLLLNHLNRKEEGYELARKGLKLNMTSSASWHIFGIMNRMIEIMKRL</sequence>
<proteinExistence type="predicted"/>
<reference evidence="1" key="1">
    <citation type="submission" date="2022-04" db="EMBL/GenBank/DDBJ databases">
        <title>Genome of the entomopathogenic fungus Entomophthora muscae.</title>
        <authorList>
            <person name="Elya C."/>
            <person name="Lovett B.R."/>
            <person name="Lee E."/>
            <person name="Macias A.M."/>
            <person name="Hajek A.E."/>
            <person name="De Bivort B.L."/>
            <person name="Kasson M.T."/>
            <person name="De Fine Licht H.H."/>
            <person name="Stajich J.E."/>
        </authorList>
    </citation>
    <scope>NUCLEOTIDE SEQUENCE</scope>
    <source>
        <strain evidence="1">Berkeley</strain>
    </source>
</reference>
<name>A0ACC2SY63_9FUNG</name>
<evidence type="ECO:0000313" key="1">
    <source>
        <dbReference type="EMBL" id="KAJ9067293.1"/>
    </source>
</evidence>
<gene>
    <name evidence="1" type="ORF">DSO57_1000875</name>
</gene>
<organism evidence="1 2">
    <name type="scientific">Entomophthora muscae</name>
    <dbReference type="NCBI Taxonomy" id="34485"/>
    <lineage>
        <taxon>Eukaryota</taxon>
        <taxon>Fungi</taxon>
        <taxon>Fungi incertae sedis</taxon>
        <taxon>Zoopagomycota</taxon>
        <taxon>Entomophthoromycotina</taxon>
        <taxon>Entomophthoromycetes</taxon>
        <taxon>Entomophthorales</taxon>
        <taxon>Entomophthoraceae</taxon>
        <taxon>Entomophthora</taxon>
    </lineage>
</organism>
<dbReference type="Proteomes" id="UP001165960">
    <property type="component" value="Unassembled WGS sequence"/>
</dbReference>
<comment type="caution">
    <text evidence="1">The sequence shown here is derived from an EMBL/GenBank/DDBJ whole genome shotgun (WGS) entry which is preliminary data.</text>
</comment>